<evidence type="ECO:0000313" key="2">
    <source>
        <dbReference type="EMBL" id="TKJ93050.1"/>
    </source>
</evidence>
<dbReference type="OrthoDB" id="6608264at2"/>
<dbReference type="AlphaFoldDB" id="A0A4U3FHP1"/>
<proteinExistence type="predicted"/>
<dbReference type="EMBL" id="QGAC01000004">
    <property type="protein sequence ID" value="TKJ93050.1"/>
    <property type="molecule type" value="Genomic_DNA"/>
</dbReference>
<dbReference type="InterPro" id="IPR038026">
    <property type="entry name" value="MtlR-like_sf"/>
</dbReference>
<dbReference type="RefSeq" id="WP_137268850.1">
    <property type="nucleotide sequence ID" value="NZ_CP082141.1"/>
</dbReference>
<dbReference type="EMBL" id="JACYNN010000021">
    <property type="protein sequence ID" value="MBD8108610.1"/>
    <property type="molecule type" value="Genomic_DNA"/>
</dbReference>
<evidence type="ECO:0000313" key="1">
    <source>
        <dbReference type="EMBL" id="MBD8108610.1"/>
    </source>
</evidence>
<evidence type="ECO:0000313" key="4">
    <source>
        <dbReference type="Proteomes" id="UP000661012"/>
    </source>
</evidence>
<evidence type="ECO:0000313" key="3">
    <source>
        <dbReference type="Proteomes" id="UP000306393"/>
    </source>
</evidence>
<gene>
    <name evidence="2" type="ORF">EpCFBP13511_05060</name>
    <name evidence="1" type="ORF">IFT93_19690</name>
</gene>
<sequence length="174" mass="19291">MNPEIFSSKFMMNEQTWSRLATTLSSEDDIGVVLRAHLITETMIEAFCCAAVNNRDLFDGFGENLTVTYAAKLQLAANLGLNEHSVAELKRINKIRNARSHQIDNSAITDAEIESLRAFISRGGQGDLVSLHNFGLRVGSSGMYLNHPDSSNREKFLAILGAIIYRMTRQVGIN</sequence>
<protein>
    <submittedName>
        <fullName evidence="2">Uncharacterized protein</fullName>
    </submittedName>
</protein>
<reference evidence="2 3" key="1">
    <citation type="journal article" date="2019" name="Sci. Rep.">
        <title>Differences in resource use lead to coexistence of seed-transmitted microbial populations.</title>
        <authorList>
            <person name="Torres-Cortes G."/>
            <person name="Garcia B.J."/>
            <person name="Compant S."/>
            <person name="Rezki S."/>
            <person name="Jones P."/>
            <person name="Preveaux A."/>
            <person name="Briand M."/>
            <person name="Roulet A."/>
            <person name="Bouchez O."/>
            <person name="Jacobson D."/>
            <person name="Barret M."/>
        </authorList>
    </citation>
    <scope>NUCLEOTIDE SEQUENCE [LARGE SCALE GENOMIC DNA]</scope>
    <source>
        <strain evidence="2 3">CFBP13511</strain>
    </source>
</reference>
<organism evidence="2 3">
    <name type="scientific">Erwinia persicina</name>
    <dbReference type="NCBI Taxonomy" id="55211"/>
    <lineage>
        <taxon>Bacteria</taxon>
        <taxon>Pseudomonadati</taxon>
        <taxon>Pseudomonadota</taxon>
        <taxon>Gammaproteobacteria</taxon>
        <taxon>Enterobacterales</taxon>
        <taxon>Erwiniaceae</taxon>
        <taxon>Erwinia</taxon>
    </lineage>
</organism>
<name>A0A4U3FHP1_9GAMM</name>
<dbReference type="Proteomes" id="UP000661012">
    <property type="component" value="Unassembled WGS sequence"/>
</dbReference>
<dbReference type="SUPFAM" id="SSF158668">
    <property type="entry name" value="MtlR-like"/>
    <property type="match status" value="1"/>
</dbReference>
<reference evidence="1 4" key="2">
    <citation type="journal article" date="2020" name="FEMS Microbiol. Ecol.">
        <title>Temporal dynamics of bacterial communities during seed development and maturation.</title>
        <authorList>
            <person name="Chesneau G."/>
            <person name="Torres-Cortes G."/>
            <person name="Briand M."/>
            <person name="Darrasse A."/>
            <person name="Preveaux A."/>
            <person name="Marais C."/>
            <person name="Jacques M.A."/>
            <person name="Shade A."/>
            <person name="Barret M."/>
        </authorList>
    </citation>
    <scope>NUCLEOTIDE SEQUENCE [LARGE SCALE GENOMIC DNA]</scope>
    <source>
        <strain evidence="1 4">CFBP13732</strain>
    </source>
</reference>
<comment type="caution">
    <text evidence="2">The sequence shown here is derived from an EMBL/GenBank/DDBJ whole genome shotgun (WGS) entry which is preliminary data.</text>
</comment>
<accession>A0A4U3FHP1</accession>
<keyword evidence="4" id="KW-1185">Reference proteome</keyword>
<dbReference type="GeneID" id="67477184"/>
<dbReference type="Proteomes" id="UP000306393">
    <property type="component" value="Unassembled WGS sequence"/>
</dbReference>